<evidence type="ECO:0000256" key="1">
    <source>
        <dbReference type="SAM" id="Phobius"/>
    </source>
</evidence>
<accession>A0AAP0RSN4</accession>
<sequence length="97" mass="10960">MDRVAAANCQDHAHARSITLLVIVSLLTFICDVLFLKPQRLRSKLRKQGITGPPPSFLFGNIRDIKRKMQSKSSKVPCKGEQVVTYPQLSFHPFPKL</sequence>
<dbReference type="Proteomes" id="UP001415857">
    <property type="component" value="Unassembled WGS sequence"/>
</dbReference>
<proteinExistence type="predicted"/>
<keyword evidence="1" id="KW-0812">Transmembrane</keyword>
<evidence type="ECO:0000313" key="2">
    <source>
        <dbReference type="EMBL" id="KAK9283956.1"/>
    </source>
</evidence>
<reference evidence="2 3" key="1">
    <citation type="journal article" date="2024" name="Plant J.">
        <title>Genome sequences and population genomics reveal climatic adaptation and genomic divergence between two closely related sweetgum species.</title>
        <authorList>
            <person name="Xu W.Q."/>
            <person name="Ren C.Q."/>
            <person name="Zhang X.Y."/>
            <person name="Comes H.P."/>
            <person name="Liu X.H."/>
            <person name="Li Y.G."/>
            <person name="Kettle C.J."/>
            <person name="Jalonen R."/>
            <person name="Gaisberger H."/>
            <person name="Ma Y.Z."/>
            <person name="Qiu Y.X."/>
        </authorList>
    </citation>
    <scope>NUCLEOTIDE SEQUENCE [LARGE SCALE GENOMIC DNA]</scope>
    <source>
        <strain evidence="2">Hangzhou</strain>
    </source>
</reference>
<dbReference type="EMBL" id="JBBPBK010000006">
    <property type="protein sequence ID" value="KAK9283956.1"/>
    <property type="molecule type" value="Genomic_DNA"/>
</dbReference>
<name>A0AAP0RSN4_LIQFO</name>
<keyword evidence="3" id="KW-1185">Reference proteome</keyword>
<comment type="caution">
    <text evidence="2">The sequence shown here is derived from an EMBL/GenBank/DDBJ whole genome shotgun (WGS) entry which is preliminary data.</text>
</comment>
<gene>
    <name evidence="2" type="ORF">L1049_012214</name>
</gene>
<organism evidence="2 3">
    <name type="scientific">Liquidambar formosana</name>
    <name type="common">Formosan gum</name>
    <dbReference type="NCBI Taxonomy" id="63359"/>
    <lineage>
        <taxon>Eukaryota</taxon>
        <taxon>Viridiplantae</taxon>
        <taxon>Streptophyta</taxon>
        <taxon>Embryophyta</taxon>
        <taxon>Tracheophyta</taxon>
        <taxon>Spermatophyta</taxon>
        <taxon>Magnoliopsida</taxon>
        <taxon>eudicotyledons</taxon>
        <taxon>Gunneridae</taxon>
        <taxon>Pentapetalae</taxon>
        <taxon>Saxifragales</taxon>
        <taxon>Altingiaceae</taxon>
        <taxon>Liquidambar</taxon>
    </lineage>
</organism>
<dbReference type="AlphaFoldDB" id="A0AAP0RSN4"/>
<keyword evidence="1" id="KW-1133">Transmembrane helix</keyword>
<evidence type="ECO:0000313" key="3">
    <source>
        <dbReference type="Proteomes" id="UP001415857"/>
    </source>
</evidence>
<feature type="transmembrane region" description="Helical" evidence="1">
    <location>
        <begin position="18"/>
        <end position="36"/>
    </location>
</feature>
<protein>
    <recommendedName>
        <fullName evidence="4">Cytochrome P450</fullName>
    </recommendedName>
</protein>
<keyword evidence="1" id="KW-0472">Membrane</keyword>
<evidence type="ECO:0008006" key="4">
    <source>
        <dbReference type="Google" id="ProtNLM"/>
    </source>
</evidence>